<dbReference type="CDD" id="cd00519">
    <property type="entry name" value="Lipase_3"/>
    <property type="match status" value="1"/>
</dbReference>
<keyword evidence="18" id="KW-1185">Reference proteome</keyword>
<keyword evidence="3" id="KW-1003">Cell membrane</keyword>
<keyword evidence="12 15" id="KW-0472">Membrane</keyword>
<dbReference type="OMA" id="IELICEG"/>
<evidence type="ECO:0000256" key="2">
    <source>
        <dbReference type="ARBA" id="ARBA00004651"/>
    </source>
</evidence>
<comment type="caution">
    <text evidence="17">The sequence shown here is derived from an EMBL/GenBank/DDBJ whole genome shotgun (WGS) entry which is preliminary data.</text>
</comment>
<name>A0A813G4L8_POLGL</name>
<evidence type="ECO:0000256" key="6">
    <source>
        <dbReference type="ARBA" id="ARBA00022723"/>
    </source>
</evidence>
<dbReference type="EC" id="3.1.1.116" evidence="14"/>
<dbReference type="SUPFAM" id="SSF53474">
    <property type="entry name" value="alpha/beta-Hydrolases"/>
    <property type="match status" value="1"/>
</dbReference>
<evidence type="ECO:0000256" key="4">
    <source>
        <dbReference type="ARBA" id="ARBA00022553"/>
    </source>
</evidence>
<comment type="cofactor">
    <cofactor evidence="1">
        <name>Ca(2+)</name>
        <dbReference type="ChEBI" id="CHEBI:29108"/>
    </cofactor>
</comment>
<evidence type="ECO:0000256" key="3">
    <source>
        <dbReference type="ARBA" id="ARBA00022475"/>
    </source>
</evidence>
<evidence type="ECO:0000256" key="8">
    <source>
        <dbReference type="ARBA" id="ARBA00022837"/>
    </source>
</evidence>
<gene>
    <name evidence="17" type="ORF">PGLA1383_LOCUS36842</name>
</gene>
<reference evidence="17" key="1">
    <citation type="submission" date="2021-02" db="EMBL/GenBank/DDBJ databases">
        <authorList>
            <person name="Dougan E. K."/>
            <person name="Rhodes N."/>
            <person name="Thang M."/>
            <person name="Chan C."/>
        </authorList>
    </citation>
    <scope>NUCLEOTIDE SEQUENCE</scope>
</reference>
<evidence type="ECO:0000256" key="12">
    <source>
        <dbReference type="ARBA" id="ARBA00023136"/>
    </source>
</evidence>
<keyword evidence="11" id="KW-0443">Lipid metabolism</keyword>
<evidence type="ECO:0000256" key="5">
    <source>
        <dbReference type="ARBA" id="ARBA00022692"/>
    </source>
</evidence>
<evidence type="ECO:0000256" key="10">
    <source>
        <dbReference type="ARBA" id="ARBA00022989"/>
    </source>
</evidence>
<dbReference type="EMBL" id="CAJNNV010026911">
    <property type="protein sequence ID" value="CAE8619250.1"/>
    <property type="molecule type" value="Genomic_DNA"/>
</dbReference>
<keyword evidence="4" id="KW-0597">Phosphoprotein</keyword>
<keyword evidence="8" id="KW-0106">Calcium</keyword>
<dbReference type="InterPro" id="IPR052214">
    <property type="entry name" value="DAG_Lipase-Related"/>
</dbReference>
<dbReference type="GO" id="GO:0046872">
    <property type="term" value="F:metal ion binding"/>
    <property type="evidence" value="ECO:0007669"/>
    <property type="project" value="UniProtKB-KW"/>
</dbReference>
<dbReference type="Proteomes" id="UP000654075">
    <property type="component" value="Unassembled WGS sequence"/>
</dbReference>
<dbReference type="GO" id="GO:0005886">
    <property type="term" value="C:plasma membrane"/>
    <property type="evidence" value="ECO:0007669"/>
    <property type="project" value="UniProtKB-SubCell"/>
</dbReference>
<dbReference type="PANTHER" id="PTHR45792:SF8">
    <property type="entry name" value="DIACYLGLYCEROL LIPASE-ALPHA"/>
    <property type="match status" value="1"/>
</dbReference>
<proteinExistence type="predicted"/>
<dbReference type="GO" id="GO:0016042">
    <property type="term" value="P:lipid catabolic process"/>
    <property type="evidence" value="ECO:0007669"/>
    <property type="project" value="UniProtKB-KW"/>
</dbReference>
<keyword evidence="10 15" id="KW-1133">Transmembrane helix</keyword>
<dbReference type="InterPro" id="IPR029058">
    <property type="entry name" value="AB_hydrolase_fold"/>
</dbReference>
<accession>A0A813G4L8</accession>
<evidence type="ECO:0000313" key="18">
    <source>
        <dbReference type="Proteomes" id="UP000654075"/>
    </source>
</evidence>
<dbReference type="OrthoDB" id="438440at2759"/>
<keyword evidence="6" id="KW-0479">Metal-binding</keyword>
<dbReference type="PANTHER" id="PTHR45792">
    <property type="entry name" value="DIACYLGLYCEROL LIPASE HOMOLOG-RELATED"/>
    <property type="match status" value="1"/>
</dbReference>
<evidence type="ECO:0000256" key="11">
    <source>
        <dbReference type="ARBA" id="ARBA00023098"/>
    </source>
</evidence>
<comment type="subcellular location">
    <subcellularLocation>
        <location evidence="2">Cell membrane</location>
        <topology evidence="2">Multi-pass membrane protein</topology>
    </subcellularLocation>
</comment>
<evidence type="ECO:0000256" key="15">
    <source>
        <dbReference type="SAM" id="Phobius"/>
    </source>
</evidence>
<keyword evidence="9" id="KW-0442">Lipid degradation</keyword>
<evidence type="ECO:0000256" key="14">
    <source>
        <dbReference type="ARBA" id="ARBA00026104"/>
    </source>
</evidence>
<feature type="transmembrane region" description="Helical" evidence="15">
    <location>
        <begin position="327"/>
        <end position="348"/>
    </location>
</feature>
<evidence type="ECO:0000256" key="1">
    <source>
        <dbReference type="ARBA" id="ARBA00001913"/>
    </source>
</evidence>
<evidence type="ECO:0000256" key="7">
    <source>
        <dbReference type="ARBA" id="ARBA00022801"/>
    </source>
</evidence>
<evidence type="ECO:0000259" key="16">
    <source>
        <dbReference type="Pfam" id="PF01764"/>
    </source>
</evidence>
<evidence type="ECO:0000256" key="9">
    <source>
        <dbReference type="ARBA" id="ARBA00022963"/>
    </source>
</evidence>
<feature type="domain" description="Fungal lipase-type" evidence="16">
    <location>
        <begin position="16"/>
        <end position="148"/>
    </location>
</feature>
<sequence length="370" mass="40013">MPGHFVAVDGQRRAVVLGVRGTVDFCDAIADAVGNSVPFPEYPGVETHQAILAAARVVLQETRECFIEALTASPGFGVVVTGRSMGAGASILCALILKASPLPGNPRLRCFAFASPPMVTAPESPAVAVVDIIAVIHRHDIIPRVSLRNVYMLGKEAVRIDQLDLGVLDRIELICEGKSLTDSEHKTKVVTAVATAKEQAKAEKYQHFIPGKVFWIDSDVSPARVLLASHCNEFQEVLLRADTASLEDHHMANYKKVLESLFDTRAVTFPVEAAEEAAKEGQRMPNYKKAWGPCLIQGQSPSLCWLQRGRPAAAPNDAPASHTSSTVLTLLLLWLFLFLFLLFLLCCFCDCCRPVNAFCAEGVAVGPPSP</sequence>
<dbReference type="InterPro" id="IPR002921">
    <property type="entry name" value="Fungal_lipase-type"/>
</dbReference>
<comment type="catalytic activity">
    <reaction evidence="13">
        <text>a 1,2-diacyl-sn-glycerol + H2O = a 2-acylglycerol + a fatty acid + H(+)</text>
        <dbReference type="Rhea" id="RHEA:33275"/>
        <dbReference type="ChEBI" id="CHEBI:15377"/>
        <dbReference type="ChEBI" id="CHEBI:15378"/>
        <dbReference type="ChEBI" id="CHEBI:17389"/>
        <dbReference type="ChEBI" id="CHEBI:17815"/>
        <dbReference type="ChEBI" id="CHEBI:28868"/>
        <dbReference type="EC" id="3.1.1.116"/>
    </reaction>
    <physiologicalReaction direction="left-to-right" evidence="13">
        <dbReference type="Rhea" id="RHEA:33276"/>
    </physiologicalReaction>
</comment>
<dbReference type="Gene3D" id="3.40.50.1820">
    <property type="entry name" value="alpha/beta hydrolase"/>
    <property type="match status" value="1"/>
</dbReference>
<keyword evidence="7" id="KW-0378">Hydrolase</keyword>
<dbReference type="AlphaFoldDB" id="A0A813G4L8"/>
<evidence type="ECO:0000313" key="17">
    <source>
        <dbReference type="EMBL" id="CAE8619250.1"/>
    </source>
</evidence>
<evidence type="ECO:0000256" key="13">
    <source>
        <dbReference type="ARBA" id="ARBA00024531"/>
    </source>
</evidence>
<organism evidence="17 18">
    <name type="scientific">Polarella glacialis</name>
    <name type="common">Dinoflagellate</name>
    <dbReference type="NCBI Taxonomy" id="89957"/>
    <lineage>
        <taxon>Eukaryota</taxon>
        <taxon>Sar</taxon>
        <taxon>Alveolata</taxon>
        <taxon>Dinophyceae</taxon>
        <taxon>Suessiales</taxon>
        <taxon>Suessiaceae</taxon>
        <taxon>Polarella</taxon>
    </lineage>
</organism>
<dbReference type="Pfam" id="PF01764">
    <property type="entry name" value="Lipase_3"/>
    <property type="match status" value="1"/>
</dbReference>
<dbReference type="GO" id="GO:0016298">
    <property type="term" value="F:lipase activity"/>
    <property type="evidence" value="ECO:0007669"/>
    <property type="project" value="TreeGrafter"/>
</dbReference>
<keyword evidence="5 15" id="KW-0812">Transmembrane</keyword>
<protein>
    <recommendedName>
        <fullName evidence="14">sn-1-specific diacylglycerol lipase</fullName>
        <ecNumber evidence="14">3.1.1.116</ecNumber>
    </recommendedName>
</protein>